<dbReference type="Proteomes" id="UP001620626">
    <property type="component" value="Unassembled WGS sequence"/>
</dbReference>
<dbReference type="AlphaFoldDB" id="A0ABD2K525"/>
<dbReference type="InterPro" id="IPR002782">
    <property type="entry name" value="Mut7-C_RNAse_dom"/>
</dbReference>
<proteinExistence type="predicted"/>
<protein>
    <recommendedName>
        <fullName evidence="1">3'-5' exonuclease domain-containing protein</fullName>
    </recommendedName>
</protein>
<dbReference type="Pfam" id="PF01927">
    <property type="entry name" value="Mut7-C"/>
    <property type="match status" value="1"/>
</dbReference>
<keyword evidence="3" id="KW-1185">Reference proteome</keyword>
<dbReference type="PANTHER" id="PTHR47765">
    <property type="entry name" value="3'-5' EXONUCLEASE DOMAIN-CONTAINING PROTEIN"/>
    <property type="match status" value="1"/>
</dbReference>
<reference evidence="2 3" key="1">
    <citation type="submission" date="2024-10" db="EMBL/GenBank/DDBJ databases">
        <authorList>
            <person name="Kim D."/>
        </authorList>
    </citation>
    <scope>NUCLEOTIDE SEQUENCE [LARGE SCALE GENOMIC DNA]</scope>
    <source>
        <strain evidence="2">BH-2024</strain>
    </source>
</reference>
<dbReference type="InterPro" id="IPR036397">
    <property type="entry name" value="RNaseH_sf"/>
</dbReference>
<dbReference type="Pfam" id="PF01612">
    <property type="entry name" value="DNA_pol_A_exo1"/>
    <property type="match status" value="1"/>
</dbReference>
<feature type="domain" description="3'-5' exonuclease" evidence="1">
    <location>
        <begin position="386"/>
        <end position="587"/>
    </location>
</feature>
<dbReference type="Gene3D" id="3.30.420.10">
    <property type="entry name" value="Ribonuclease H-like superfamily/Ribonuclease H"/>
    <property type="match status" value="1"/>
</dbReference>
<dbReference type="SMART" id="SM00474">
    <property type="entry name" value="35EXOc"/>
    <property type="match status" value="1"/>
</dbReference>
<dbReference type="InterPro" id="IPR002562">
    <property type="entry name" value="3'-5'_exonuclease_dom"/>
</dbReference>
<evidence type="ECO:0000259" key="1">
    <source>
        <dbReference type="SMART" id="SM00474"/>
    </source>
</evidence>
<name>A0ABD2K525_9BILA</name>
<dbReference type="EMBL" id="JBICBT010000830">
    <property type="protein sequence ID" value="KAL3097996.1"/>
    <property type="molecule type" value="Genomic_DNA"/>
</dbReference>
<dbReference type="InterPro" id="IPR012337">
    <property type="entry name" value="RNaseH-like_sf"/>
</dbReference>
<accession>A0ABD2K525</accession>
<sequence length="907" mass="105811">MVELDGAPMISAEEILDTKISFQDCVRKIKKTHEEINRAFDMEKFDIIQRTMRMYFESEDSADVFEGFLNVVKYVKSLTTEQLDISLVKLALLAFYEFQKLGIAQGQQIPFDLHIDKTLLLDALVPCFRLKTKYIEAISSVFHLKDREMVEVAIAQIKTLLENEVPKAVFWMDHLNLRDHFPFNTIVCKLILENQTALIYPFVGESQFRRNKLIHYLDNLLGLVLRNRRAEDEYEREIMKNQKQLEKLTRKFVKNFELTENEVPNLMKLGTQNALLYNHYRWHNKEITWSQFEEIARHALQFSSDVRDHYFRRLFESKLPERAFHFAELLELSEHDYIPELRHYCQQNADEVQRIRNQIRKDIAIRLQNQQIEEQCVCELTPGHQIVLVDTWPNLEQLIDHLRHDNEELFGIDAEWRPHYLCAAEKISLIQIATTKAVFLVDVLVLEESRTMTESQWLNFFDALLCTVVTRKIGYDFRNDMRVLRSTFPFIAKLFPSVRKVVCMYRLLSKVDQYPEASRIVFDRTDVAKPTLSLSGVSEYFLNIKLEKTEREGNWSQRPLRLEQKKYAAQDAHCLNRIFRIVASKLKRLKDRELAKELKLHSLIDFNEEKAKPTMAIPLLSGQLVRVKEGEEDFILNVQKAAGQIERSANGVLDGFRTIGDVRFIVDSMLFGLGKRLRKCGFDTRMIGDREQIVEFCKQSKDEKFVVLSAGKGHKQLALQMPDNEVVNVPIATDGTTPPSLLVSNLLDELRIILRPSDMWSRCGECNKRSFVRIPKRIVQTLCFMTAVRHSAEWMGVDEQDLNESVARLKAESVPFDLDQDNDYEAQQRMLDAEEYILIVDQKREVCLCRNFSIDMLNRLLLADHCWSPVQIRVGLKYKKDTFDVAGIQFYVCSDCGRLQLNSASSE</sequence>
<evidence type="ECO:0000313" key="2">
    <source>
        <dbReference type="EMBL" id="KAL3097996.1"/>
    </source>
</evidence>
<dbReference type="InterPro" id="IPR052408">
    <property type="entry name" value="Exonuclease_MUT-7-like"/>
</dbReference>
<organism evidence="2 3">
    <name type="scientific">Heterodera trifolii</name>
    <dbReference type="NCBI Taxonomy" id="157864"/>
    <lineage>
        <taxon>Eukaryota</taxon>
        <taxon>Metazoa</taxon>
        <taxon>Ecdysozoa</taxon>
        <taxon>Nematoda</taxon>
        <taxon>Chromadorea</taxon>
        <taxon>Rhabditida</taxon>
        <taxon>Tylenchina</taxon>
        <taxon>Tylenchomorpha</taxon>
        <taxon>Tylenchoidea</taxon>
        <taxon>Heteroderidae</taxon>
        <taxon>Heteroderinae</taxon>
        <taxon>Heterodera</taxon>
    </lineage>
</organism>
<dbReference type="SUPFAM" id="SSF53098">
    <property type="entry name" value="Ribonuclease H-like"/>
    <property type="match status" value="1"/>
</dbReference>
<gene>
    <name evidence="2" type="ORF">niasHT_027541</name>
</gene>
<evidence type="ECO:0000313" key="3">
    <source>
        <dbReference type="Proteomes" id="UP001620626"/>
    </source>
</evidence>
<comment type="caution">
    <text evidence="2">The sequence shown here is derived from an EMBL/GenBank/DDBJ whole genome shotgun (WGS) entry which is preliminary data.</text>
</comment>
<dbReference type="PANTHER" id="PTHR47765:SF2">
    <property type="entry name" value="EXONUCLEASE MUT-7 HOMOLOG"/>
    <property type="match status" value="1"/>
</dbReference>